<keyword evidence="3" id="KW-1185">Reference proteome</keyword>
<protein>
    <submittedName>
        <fullName evidence="2">Uncharacterized protein</fullName>
    </submittedName>
</protein>
<sequence length="108" mass="11298">MRAVPVSARGWWAAYGHGEGAALRSGVVAGRRRAAPKVHGYDTDKHPQGHWLKAGSSRWAIGPALCVHFRPPAGQRIGCAPGCPRRSPRRSPDAPGGGAAARVATMDA</sequence>
<dbReference type="Proteomes" id="UP001501867">
    <property type="component" value="Unassembled WGS sequence"/>
</dbReference>
<organism evidence="2 3">
    <name type="scientific">Streptomyces polychromogenes</name>
    <dbReference type="NCBI Taxonomy" id="67342"/>
    <lineage>
        <taxon>Bacteria</taxon>
        <taxon>Bacillati</taxon>
        <taxon>Actinomycetota</taxon>
        <taxon>Actinomycetes</taxon>
        <taxon>Kitasatosporales</taxon>
        <taxon>Streptomycetaceae</taxon>
        <taxon>Streptomyces</taxon>
    </lineage>
</organism>
<feature type="region of interest" description="Disordered" evidence="1">
    <location>
        <begin position="81"/>
        <end position="108"/>
    </location>
</feature>
<dbReference type="EMBL" id="BAAABV010000002">
    <property type="protein sequence ID" value="GAA0267246.1"/>
    <property type="molecule type" value="Genomic_DNA"/>
</dbReference>
<accession>A0ABN0UZG9</accession>
<reference evidence="2 3" key="1">
    <citation type="journal article" date="2019" name="Int. J. Syst. Evol. Microbiol.">
        <title>The Global Catalogue of Microorganisms (GCM) 10K type strain sequencing project: providing services to taxonomists for standard genome sequencing and annotation.</title>
        <authorList>
            <consortium name="The Broad Institute Genomics Platform"/>
            <consortium name="The Broad Institute Genome Sequencing Center for Infectious Disease"/>
            <person name="Wu L."/>
            <person name="Ma J."/>
        </authorList>
    </citation>
    <scope>NUCLEOTIDE SEQUENCE [LARGE SCALE GENOMIC DNA]</scope>
    <source>
        <strain evidence="2 3">JCM 4505</strain>
    </source>
</reference>
<gene>
    <name evidence="2" type="ORF">GCM10010302_01270</name>
</gene>
<evidence type="ECO:0000256" key="1">
    <source>
        <dbReference type="SAM" id="MobiDB-lite"/>
    </source>
</evidence>
<proteinExistence type="predicted"/>
<name>A0ABN0UZG9_9ACTN</name>
<evidence type="ECO:0000313" key="3">
    <source>
        <dbReference type="Proteomes" id="UP001501867"/>
    </source>
</evidence>
<evidence type="ECO:0000313" key="2">
    <source>
        <dbReference type="EMBL" id="GAA0267246.1"/>
    </source>
</evidence>
<comment type="caution">
    <text evidence="2">The sequence shown here is derived from an EMBL/GenBank/DDBJ whole genome shotgun (WGS) entry which is preliminary data.</text>
</comment>